<sequence>MSVPERYGPPATPPPESALTDGVPARGGARTAGSVHNDGAHFSTSLRSDVHHHLRYRAHIDGLRAVAVLGVVLYHFGATWLPGGFVGVDVFFVISGYLISKSIYADVSEGRFSLAGFYERRIRRIAPAFLVVTAVTAAFAALVLLPYQMVNFAHSVLWSVFGAGNIYFFQETDYFSPAAREMPLLHYWSLGVEEQFYLAFPALVLACRRFGSRALGWAVLVLFVASLAASQVMLALNPPAAYFLLPFRAFEMLIGSALALPGARFSRKPAECIAAVTGGCAMILGTMLILKSTTPFPGLRALTPCIGAALVIWGGEGVRTLPTRLLGSPLMVFVGKISYSLYLVHWPIVTLGREWLGPVAPLPFLVGGVTLSILLGYLSYRFVEQPVRRNRNLFTPRVLVGGLLAGTVTLGAFGLAAIVTRGLPQRFSPEAQRLAAYEFYDADAVLRKDRCFFPLFYAMPVFKPECLPTGHPSVLVWGNSHVAHFINAIVEAGQAHGYVVGQITGAACPPLNERYSRFLPYCRDMNIFAREWVRDHKPDILVLGGIIFATPEIDEAIARFAREGIRVVVIGPVPLYRDAVPKLLARRVSAGNTGTDAGSDAVPGARQADQALRAHFAGNPHVTYISVFDAACGGSDCPLMAEGEPLQFDSSHFTQAGAKFFGRPVSALIFGGPPTATAPPAATVAP</sequence>
<keyword evidence="6" id="KW-1185">Reference proteome</keyword>
<reference evidence="5" key="1">
    <citation type="journal article" date="2014" name="Int. J. Syst. Evol. Microbiol.">
        <title>Complete genome sequence of Corynebacterium casei LMG S-19264T (=DSM 44701T), isolated from a smear-ripened cheese.</title>
        <authorList>
            <consortium name="US DOE Joint Genome Institute (JGI-PGF)"/>
            <person name="Walter F."/>
            <person name="Albersmeier A."/>
            <person name="Kalinowski J."/>
            <person name="Ruckert C."/>
        </authorList>
    </citation>
    <scope>NUCLEOTIDE SEQUENCE</scope>
    <source>
        <strain evidence="5">VKM B-2484</strain>
    </source>
</reference>
<evidence type="ECO:0000313" key="6">
    <source>
        <dbReference type="Proteomes" id="UP001143370"/>
    </source>
</evidence>
<dbReference type="EMBL" id="BSFJ01000003">
    <property type="protein sequence ID" value="GLK70335.1"/>
    <property type="molecule type" value="Genomic_DNA"/>
</dbReference>
<evidence type="ECO:0000259" key="3">
    <source>
        <dbReference type="Pfam" id="PF01757"/>
    </source>
</evidence>
<feature type="transmembrane region" description="Helical" evidence="2">
    <location>
        <begin position="272"/>
        <end position="290"/>
    </location>
</feature>
<feature type="transmembrane region" description="Helical" evidence="2">
    <location>
        <begin position="240"/>
        <end position="260"/>
    </location>
</feature>
<keyword evidence="2" id="KW-1133">Transmembrane helix</keyword>
<evidence type="ECO:0000259" key="4">
    <source>
        <dbReference type="Pfam" id="PF19040"/>
    </source>
</evidence>
<feature type="region of interest" description="Disordered" evidence="1">
    <location>
        <begin position="1"/>
        <end position="37"/>
    </location>
</feature>
<feature type="transmembrane region" description="Helical" evidence="2">
    <location>
        <begin position="185"/>
        <end position="207"/>
    </location>
</feature>
<comment type="caution">
    <text evidence="5">The sequence shown here is derived from an EMBL/GenBank/DDBJ whole genome shotgun (WGS) entry which is preliminary data.</text>
</comment>
<dbReference type="InterPro" id="IPR043968">
    <property type="entry name" value="SGNH"/>
</dbReference>
<dbReference type="PANTHER" id="PTHR23028">
    <property type="entry name" value="ACETYLTRANSFERASE"/>
    <property type="match status" value="1"/>
</dbReference>
<evidence type="ECO:0000256" key="2">
    <source>
        <dbReference type="SAM" id="Phobius"/>
    </source>
</evidence>
<reference evidence="5" key="2">
    <citation type="submission" date="2023-01" db="EMBL/GenBank/DDBJ databases">
        <authorList>
            <person name="Sun Q."/>
            <person name="Evtushenko L."/>
        </authorList>
    </citation>
    <scope>NUCLEOTIDE SEQUENCE</scope>
    <source>
        <strain evidence="5">VKM B-2484</strain>
    </source>
</reference>
<proteinExistence type="predicted"/>
<dbReference type="InterPro" id="IPR050879">
    <property type="entry name" value="Acyltransferase_3"/>
</dbReference>
<dbReference type="InterPro" id="IPR002656">
    <property type="entry name" value="Acyl_transf_3_dom"/>
</dbReference>
<feature type="transmembrane region" description="Helical" evidence="2">
    <location>
        <begin position="398"/>
        <end position="419"/>
    </location>
</feature>
<keyword evidence="2" id="KW-0472">Membrane</keyword>
<feature type="domain" description="SGNH" evidence="4">
    <location>
        <begin position="464"/>
        <end position="663"/>
    </location>
</feature>
<feature type="transmembrane region" description="Helical" evidence="2">
    <location>
        <begin position="360"/>
        <end position="378"/>
    </location>
</feature>
<protein>
    <submittedName>
        <fullName evidence="5">Acyltransferase</fullName>
    </submittedName>
</protein>
<accession>A0A9W6J3S7</accession>
<name>A0A9W6J3S7_9HYPH</name>
<dbReference type="GO" id="GO:0016020">
    <property type="term" value="C:membrane"/>
    <property type="evidence" value="ECO:0007669"/>
    <property type="project" value="TreeGrafter"/>
</dbReference>
<dbReference type="Pfam" id="PF01757">
    <property type="entry name" value="Acyl_transf_3"/>
    <property type="match status" value="1"/>
</dbReference>
<dbReference type="GO" id="GO:0009103">
    <property type="term" value="P:lipopolysaccharide biosynthetic process"/>
    <property type="evidence" value="ECO:0007669"/>
    <property type="project" value="TreeGrafter"/>
</dbReference>
<feature type="domain" description="Acyltransferase 3" evidence="3">
    <location>
        <begin position="60"/>
        <end position="380"/>
    </location>
</feature>
<keyword evidence="2" id="KW-0812">Transmembrane</keyword>
<gene>
    <name evidence="5" type="ORF">GCM10017643_04500</name>
</gene>
<dbReference type="PANTHER" id="PTHR23028:SF53">
    <property type="entry name" value="ACYL_TRANSF_3 DOMAIN-CONTAINING PROTEIN"/>
    <property type="match status" value="1"/>
</dbReference>
<feature type="transmembrane region" description="Helical" evidence="2">
    <location>
        <begin position="84"/>
        <end position="104"/>
    </location>
</feature>
<evidence type="ECO:0000256" key="1">
    <source>
        <dbReference type="SAM" id="MobiDB-lite"/>
    </source>
</evidence>
<dbReference type="GO" id="GO:0016747">
    <property type="term" value="F:acyltransferase activity, transferring groups other than amino-acyl groups"/>
    <property type="evidence" value="ECO:0007669"/>
    <property type="project" value="InterPro"/>
</dbReference>
<feature type="transmembrane region" description="Helical" evidence="2">
    <location>
        <begin position="214"/>
        <end position="234"/>
    </location>
</feature>
<keyword evidence="5" id="KW-0012">Acyltransferase</keyword>
<feature type="transmembrane region" description="Helical" evidence="2">
    <location>
        <begin position="125"/>
        <end position="147"/>
    </location>
</feature>
<dbReference type="Proteomes" id="UP001143370">
    <property type="component" value="Unassembled WGS sequence"/>
</dbReference>
<organism evidence="5 6">
    <name type="scientific">Ancylobacter dichloromethanicus</name>
    <dbReference type="NCBI Taxonomy" id="518825"/>
    <lineage>
        <taxon>Bacteria</taxon>
        <taxon>Pseudomonadati</taxon>
        <taxon>Pseudomonadota</taxon>
        <taxon>Alphaproteobacteria</taxon>
        <taxon>Hyphomicrobiales</taxon>
        <taxon>Xanthobacteraceae</taxon>
        <taxon>Ancylobacter</taxon>
    </lineage>
</organism>
<feature type="transmembrane region" description="Helical" evidence="2">
    <location>
        <begin position="325"/>
        <end position="348"/>
    </location>
</feature>
<keyword evidence="5" id="KW-0808">Transferase</keyword>
<dbReference type="Pfam" id="PF19040">
    <property type="entry name" value="SGNH"/>
    <property type="match status" value="1"/>
</dbReference>
<feature type="transmembrane region" description="Helical" evidence="2">
    <location>
        <begin position="296"/>
        <end position="313"/>
    </location>
</feature>
<evidence type="ECO:0000313" key="5">
    <source>
        <dbReference type="EMBL" id="GLK70335.1"/>
    </source>
</evidence>
<dbReference type="AlphaFoldDB" id="A0A9W6J3S7"/>